<feature type="region of interest" description="Disordered" evidence="8">
    <location>
        <begin position="248"/>
        <end position="331"/>
    </location>
</feature>
<dbReference type="PROSITE" id="PS00135">
    <property type="entry name" value="TRYPSIN_SER"/>
    <property type="match status" value="1"/>
</dbReference>
<dbReference type="InterPro" id="IPR050430">
    <property type="entry name" value="Peptidase_S1"/>
</dbReference>
<evidence type="ECO:0000313" key="10">
    <source>
        <dbReference type="EMBL" id="GMF28170.1"/>
    </source>
</evidence>
<dbReference type="PRINTS" id="PR00722">
    <property type="entry name" value="CHYMOTRYPSIN"/>
</dbReference>
<keyword evidence="6" id="KW-1015">Disulfide bond</keyword>
<dbReference type="InterPro" id="IPR033116">
    <property type="entry name" value="TRYPSIN_SER"/>
</dbReference>
<evidence type="ECO:0000259" key="9">
    <source>
        <dbReference type="PROSITE" id="PS50240"/>
    </source>
</evidence>
<keyword evidence="4" id="KW-0732">Signal</keyword>
<dbReference type="Pfam" id="PF00089">
    <property type="entry name" value="Trypsin"/>
    <property type="match status" value="1"/>
</dbReference>
<reference evidence="10" key="1">
    <citation type="submission" date="2023-04" db="EMBL/GenBank/DDBJ databases">
        <title>Phytophthora lilii NBRC 32176.</title>
        <authorList>
            <person name="Ichikawa N."/>
            <person name="Sato H."/>
            <person name="Tonouchi N."/>
        </authorList>
    </citation>
    <scope>NUCLEOTIDE SEQUENCE</scope>
    <source>
        <strain evidence="10">NBRC 32176</strain>
    </source>
</reference>
<evidence type="ECO:0000256" key="1">
    <source>
        <dbReference type="ARBA" id="ARBA00004613"/>
    </source>
</evidence>
<dbReference type="InterPro" id="IPR001254">
    <property type="entry name" value="Trypsin_dom"/>
</dbReference>
<evidence type="ECO:0000256" key="4">
    <source>
        <dbReference type="ARBA" id="ARBA00022729"/>
    </source>
</evidence>
<dbReference type="PROSITE" id="PS50240">
    <property type="entry name" value="TRYPSIN_DOM"/>
    <property type="match status" value="1"/>
</dbReference>
<dbReference type="InterPro" id="IPR043504">
    <property type="entry name" value="Peptidase_S1_PA_chymotrypsin"/>
</dbReference>
<dbReference type="Proteomes" id="UP001165083">
    <property type="component" value="Unassembled WGS sequence"/>
</dbReference>
<evidence type="ECO:0000256" key="7">
    <source>
        <dbReference type="ARBA" id="ARBA00023180"/>
    </source>
</evidence>
<dbReference type="GO" id="GO:0006508">
    <property type="term" value="P:proteolysis"/>
    <property type="evidence" value="ECO:0007669"/>
    <property type="project" value="InterPro"/>
</dbReference>
<keyword evidence="3" id="KW-0964">Secreted</keyword>
<evidence type="ECO:0000313" key="11">
    <source>
        <dbReference type="Proteomes" id="UP001165083"/>
    </source>
</evidence>
<keyword evidence="5" id="KW-0843">Virulence</keyword>
<feature type="domain" description="Peptidase S1" evidence="9">
    <location>
        <begin position="3"/>
        <end position="226"/>
    </location>
</feature>
<organism evidence="10 11">
    <name type="scientific">Phytophthora lilii</name>
    <dbReference type="NCBI Taxonomy" id="2077276"/>
    <lineage>
        <taxon>Eukaryota</taxon>
        <taxon>Sar</taxon>
        <taxon>Stramenopiles</taxon>
        <taxon>Oomycota</taxon>
        <taxon>Peronosporomycetes</taxon>
        <taxon>Peronosporales</taxon>
        <taxon>Peronosporaceae</taxon>
        <taxon>Phytophthora</taxon>
    </lineage>
</organism>
<dbReference type="InterPro" id="IPR009003">
    <property type="entry name" value="Peptidase_S1_PA"/>
</dbReference>
<dbReference type="Gene3D" id="2.40.10.10">
    <property type="entry name" value="Trypsin-like serine proteases"/>
    <property type="match status" value="1"/>
</dbReference>
<dbReference type="AlphaFoldDB" id="A0A9W6X307"/>
<sequence length="331" mass="34707">MRKIASTVVLRRKYAYIASLRFNPEGKTFCGGTLIAPQYISTAGHCIKTDKGQIYASIGSEYGSGAASGSGEQIKVVEGFRHPLYNNAKHLYDVGLLKLETQSTQKVASLCAVDGSDNKVGTIATVLGWGLTEDRVGSLTLQEVNVAIISNGECDMEYGGNYRITEGMMCAGNGEGKDSCNGDSGGPLLVRDILVGLVSWGGKCGVKAGVYSRLSFVMDYIYDVLNGATDSIFPAPSISSALKDPALSSEAEPATTAKAVKTTKTDGLAAEASSAGKDAALQSTTPQETPSTNIITEPLPTQPSASKFNAGTLANEAPVSAKGCNVRRRRR</sequence>
<evidence type="ECO:0000256" key="5">
    <source>
        <dbReference type="ARBA" id="ARBA00023026"/>
    </source>
</evidence>
<gene>
    <name evidence="10" type="ORF">Plil01_001183900</name>
</gene>
<dbReference type="SUPFAM" id="SSF50494">
    <property type="entry name" value="Trypsin-like serine proteases"/>
    <property type="match status" value="1"/>
</dbReference>
<dbReference type="OrthoDB" id="104223at2759"/>
<feature type="compositionally biased region" description="Low complexity" evidence="8">
    <location>
        <begin position="269"/>
        <end position="280"/>
    </location>
</feature>
<comment type="similarity">
    <text evidence="2">Belongs to the peptidase S1 family.</text>
</comment>
<protein>
    <submittedName>
        <fullName evidence="10">Unnamed protein product</fullName>
    </submittedName>
</protein>
<dbReference type="GO" id="GO:0005576">
    <property type="term" value="C:extracellular region"/>
    <property type="evidence" value="ECO:0007669"/>
    <property type="project" value="UniProtKB-SubCell"/>
</dbReference>
<name>A0A9W6X307_9STRA</name>
<dbReference type="PANTHER" id="PTHR24276:SF98">
    <property type="entry name" value="FI18310P1-RELATED"/>
    <property type="match status" value="1"/>
</dbReference>
<keyword evidence="7" id="KW-0325">Glycoprotein</keyword>
<comment type="subcellular location">
    <subcellularLocation>
        <location evidence="1">Secreted</location>
    </subcellularLocation>
</comment>
<dbReference type="FunFam" id="2.40.10.10:FF:000156">
    <property type="entry name" value="MIP06385p"/>
    <property type="match status" value="1"/>
</dbReference>
<dbReference type="CDD" id="cd00190">
    <property type="entry name" value="Tryp_SPc"/>
    <property type="match status" value="1"/>
</dbReference>
<dbReference type="GO" id="GO:0004252">
    <property type="term" value="F:serine-type endopeptidase activity"/>
    <property type="evidence" value="ECO:0007669"/>
    <property type="project" value="InterPro"/>
</dbReference>
<comment type="caution">
    <text evidence="10">The sequence shown here is derived from an EMBL/GenBank/DDBJ whole genome shotgun (WGS) entry which is preliminary data.</text>
</comment>
<evidence type="ECO:0000256" key="8">
    <source>
        <dbReference type="SAM" id="MobiDB-lite"/>
    </source>
</evidence>
<accession>A0A9W6X307</accession>
<keyword evidence="11" id="KW-1185">Reference proteome</keyword>
<dbReference type="PANTHER" id="PTHR24276">
    <property type="entry name" value="POLYSERASE-RELATED"/>
    <property type="match status" value="1"/>
</dbReference>
<feature type="compositionally biased region" description="Polar residues" evidence="8">
    <location>
        <begin position="281"/>
        <end position="295"/>
    </location>
</feature>
<dbReference type="EMBL" id="BSXW01000697">
    <property type="protein sequence ID" value="GMF28170.1"/>
    <property type="molecule type" value="Genomic_DNA"/>
</dbReference>
<dbReference type="SMART" id="SM00020">
    <property type="entry name" value="Tryp_SPc"/>
    <property type="match status" value="1"/>
</dbReference>
<proteinExistence type="inferred from homology"/>
<evidence type="ECO:0000256" key="3">
    <source>
        <dbReference type="ARBA" id="ARBA00022525"/>
    </source>
</evidence>
<evidence type="ECO:0000256" key="2">
    <source>
        <dbReference type="ARBA" id="ARBA00007664"/>
    </source>
</evidence>
<dbReference type="InterPro" id="IPR001314">
    <property type="entry name" value="Peptidase_S1A"/>
</dbReference>
<evidence type="ECO:0000256" key="6">
    <source>
        <dbReference type="ARBA" id="ARBA00023157"/>
    </source>
</evidence>